<protein>
    <submittedName>
        <fullName evidence="4">Circadian clock protein KaiC</fullName>
    </submittedName>
</protein>
<dbReference type="GO" id="GO:0005524">
    <property type="term" value="F:ATP binding"/>
    <property type="evidence" value="ECO:0007669"/>
    <property type="project" value="UniProtKB-KW"/>
</dbReference>
<dbReference type="EMBL" id="FWYE01000003">
    <property type="protein sequence ID" value="SMD31348.1"/>
    <property type="molecule type" value="Genomic_DNA"/>
</dbReference>
<proteinExistence type="predicted"/>
<comment type="caution">
    <text evidence="4">The sequence shown here is derived from an EMBL/GenBank/DDBJ whole genome shotgun (WGS) entry which is preliminary data.</text>
</comment>
<keyword evidence="1" id="KW-0547">Nucleotide-binding</keyword>
<dbReference type="Gene3D" id="3.40.50.300">
    <property type="entry name" value="P-loop containing nucleotide triphosphate hydrolases"/>
    <property type="match status" value="1"/>
</dbReference>
<dbReference type="Proteomes" id="UP000192315">
    <property type="component" value="Unassembled WGS sequence"/>
</dbReference>
<sequence length="469" mass="53786">MLLYEIKYGRFSNFMINNEFYNISDPSYLDIDIKSLLSKLESSGYIIKSAERPVLKCNYCGNDRFFAIPYCNEHGMPMELKDNKIICPVTGDIEAYKLMDICSSCMKLNESMKSMEISESYKLTEKKNFMVELLHDAISILNEYNLKYEIGGKISGIKTEHVFNIIIKKDFSYLIDIYYGGDVKVITEHHYSIPDDVPGSYTVVFNIDENNSEFEIPGIKYIKSVNYEEFLSNFKKFVLDIVNNKSFMFGIPALDNLIKTGLKINNVYGFETFSSGNISYFLVRFLIYGAENAEPGIYITTRNSPDYIIRNARSYNIDLEKYIDSKNIAIMDLNSTIEKIDLGSDYYKLSGHISDILNEISKAVKKYGARRLVIDSIEPLELGQNQNIIRYLFNGLRKLDCVIVATKYIDNIDSHPIEDMYFSGIGVMGTMITNGQLHEIFILKKSGEFIPGKKVFDVEIDSNGEFVFR</sequence>
<evidence type="ECO:0000256" key="1">
    <source>
        <dbReference type="ARBA" id="ARBA00022741"/>
    </source>
</evidence>
<keyword evidence="5" id="KW-1185">Reference proteome</keyword>
<dbReference type="InterPro" id="IPR014774">
    <property type="entry name" value="KaiC-like_dom"/>
</dbReference>
<organism evidence="4 5">
    <name type="scientific">Picrophilus torridus (strain ATCC 700027 / DSM 9790 / JCM 10055 / NBRC 100828 / KAW 2/3)</name>
    <dbReference type="NCBI Taxonomy" id="1122961"/>
    <lineage>
        <taxon>Archaea</taxon>
        <taxon>Methanobacteriati</taxon>
        <taxon>Thermoplasmatota</taxon>
        <taxon>Thermoplasmata</taxon>
        <taxon>Thermoplasmatales</taxon>
        <taxon>Picrophilaceae</taxon>
        <taxon>Picrophilus</taxon>
    </lineage>
</organism>
<name>A0A8G2L7Q6_PICTO</name>
<reference evidence="4 5" key="1">
    <citation type="submission" date="2017-04" db="EMBL/GenBank/DDBJ databases">
        <authorList>
            <person name="Varghese N."/>
            <person name="Submissions S."/>
        </authorList>
    </citation>
    <scope>NUCLEOTIDE SEQUENCE [LARGE SCALE GENOMIC DNA]</scope>
    <source>
        <strain evidence="4 5">DSM 9789</strain>
    </source>
</reference>
<gene>
    <name evidence="4" type="ORF">SAMN02745355_1276</name>
</gene>
<dbReference type="AlphaFoldDB" id="A0A8G2L7Q6"/>
<dbReference type="SUPFAM" id="SSF52540">
    <property type="entry name" value="P-loop containing nucleoside triphosphate hydrolases"/>
    <property type="match status" value="1"/>
</dbReference>
<evidence type="ECO:0000313" key="4">
    <source>
        <dbReference type="EMBL" id="SMD31348.1"/>
    </source>
</evidence>
<feature type="domain" description="KaiC-like" evidence="3">
    <location>
        <begin position="250"/>
        <end position="408"/>
    </location>
</feature>
<evidence type="ECO:0000259" key="3">
    <source>
        <dbReference type="Pfam" id="PF06745"/>
    </source>
</evidence>
<dbReference type="InterPro" id="IPR027417">
    <property type="entry name" value="P-loop_NTPase"/>
</dbReference>
<dbReference type="Pfam" id="PF06745">
    <property type="entry name" value="ATPase"/>
    <property type="match status" value="1"/>
</dbReference>
<evidence type="ECO:0000313" key="5">
    <source>
        <dbReference type="Proteomes" id="UP000192315"/>
    </source>
</evidence>
<accession>A0A8G2L7Q6</accession>
<evidence type="ECO:0000256" key="2">
    <source>
        <dbReference type="ARBA" id="ARBA00022840"/>
    </source>
</evidence>
<keyword evidence="2" id="KW-0067">ATP-binding</keyword>
<dbReference type="PANTHER" id="PTHR43637">
    <property type="entry name" value="UPF0273 PROTEIN TM_0370"/>
    <property type="match status" value="1"/>
</dbReference>